<sequence>MGNLQTSESKPVKGGKSFGKSKTKLKLRGKKGKSDEEFIGVVPDEVESEEHAPVSNHETPPQTKTHTHETKTDQKEENNIIVTDSWCKVNSLNTENVDKKKIATSPSSSDSNFTDPLTPVGFCITANENHNSEESVHFEVEVPNSTQENFLHNLTLNSFKLNEYRARHEEEKCKKLSKLGVSKTSQISLDSNPSECFVTDNVEIVSQEDMHHDSLERNEERDEEGTLKRKSRESVDGTSEAKKVTEIVKRMSDASLTNGHPEYKRHMSVPLDFAKSNSDGTVLKKMASLTLSKAELESKVSKPKFVPEKLDFQLYEKFE</sequence>
<evidence type="ECO:0000256" key="1">
    <source>
        <dbReference type="SAM" id="MobiDB-lite"/>
    </source>
</evidence>
<protein>
    <submittedName>
        <fullName evidence="2">Uncharacterized protein</fullName>
    </submittedName>
</protein>
<dbReference type="AlphaFoldDB" id="A0AAV8V5M5"/>
<feature type="region of interest" description="Disordered" evidence="1">
    <location>
        <begin position="209"/>
        <end position="243"/>
    </location>
</feature>
<dbReference type="Proteomes" id="UP001159042">
    <property type="component" value="Unassembled WGS sequence"/>
</dbReference>
<dbReference type="EMBL" id="JANEYG010000551">
    <property type="protein sequence ID" value="KAJ8909468.1"/>
    <property type="molecule type" value="Genomic_DNA"/>
</dbReference>
<evidence type="ECO:0000313" key="2">
    <source>
        <dbReference type="EMBL" id="KAJ8909468.1"/>
    </source>
</evidence>
<name>A0AAV8V5M5_9CUCU</name>
<feature type="compositionally biased region" description="Basic residues" evidence="1">
    <location>
        <begin position="19"/>
        <end position="31"/>
    </location>
</feature>
<gene>
    <name evidence="2" type="ORF">NQ315_011418</name>
</gene>
<feature type="region of interest" description="Disordered" evidence="1">
    <location>
        <begin position="1"/>
        <end position="79"/>
    </location>
</feature>
<comment type="caution">
    <text evidence="2">The sequence shown here is derived from an EMBL/GenBank/DDBJ whole genome shotgun (WGS) entry which is preliminary data.</text>
</comment>
<reference evidence="2 3" key="1">
    <citation type="journal article" date="2023" name="Insect Mol. Biol.">
        <title>Genome sequencing provides insights into the evolution of gene families encoding plant cell wall-degrading enzymes in longhorned beetles.</title>
        <authorList>
            <person name="Shin N.R."/>
            <person name="Okamura Y."/>
            <person name="Kirsch R."/>
            <person name="Pauchet Y."/>
        </authorList>
    </citation>
    <scope>NUCLEOTIDE SEQUENCE [LARGE SCALE GENOMIC DNA]</scope>
    <source>
        <strain evidence="2">EAD_L_NR</strain>
    </source>
</reference>
<proteinExistence type="predicted"/>
<organism evidence="2 3">
    <name type="scientific">Exocentrus adspersus</name>
    <dbReference type="NCBI Taxonomy" id="1586481"/>
    <lineage>
        <taxon>Eukaryota</taxon>
        <taxon>Metazoa</taxon>
        <taxon>Ecdysozoa</taxon>
        <taxon>Arthropoda</taxon>
        <taxon>Hexapoda</taxon>
        <taxon>Insecta</taxon>
        <taxon>Pterygota</taxon>
        <taxon>Neoptera</taxon>
        <taxon>Endopterygota</taxon>
        <taxon>Coleoptera</taxon>
        <taxon>Polyphaga</taxon>
        <taxon>Cucujiformia</taxon>
        <taxon>Chrysomeloidea</taxon>
        <taxon>Cerambycidae</taxon>
        <taxon>Lamiinae</taxon>
        <taxon>Acanthocinini</taxon>
        <taxon>Exocentrus</taxon>
    </lineage>
</organism>
<feature type="compositionally biased region" description="Basic and acidic residues" evidence="1">
    <location>
        <begin position="66"/>
        <end position="78"/>
    </location>
</feature>
<accession>A0AAV8V5M5</accession>
<evidence type="ECO:0000313" key="3">
    <source>
        <dbReference type="Proteomes" id="UP001159042"/>
    </source>
</evidence>
<feature type="non-terminal residue" evidence="2">
    <location>
        <position position="319"/>
    </location>
</feature>
<keyword evidence="3" id="KW-1185">Reference proteome</keyword>